<feature type="non-terminal residue" evidence="2">
    <location>
        <position position="1"/>
    </location>
</feature>
<organism evidence="2 3">
    <name type="scientific">Paraburkholderia acidicola</name>
    <dbReference type="NCBI Taxonomy" id="1912599"/>
    <lineage>
        <taxon>Bacteria</taxon>
        <taxon>Pseudomonadati</taxon>
        <taxon>Pseudomonadota</taxon>
        <taxon>Betaproteobacteria</taxon>
        <taxon>Burkholderiales</taxon>
        <taxon>Burkholderiaceae</taxon>
        <taxon>Paraburkholderia</taxon>
    </lineage>
</organism>
<name>A0A2A4EWW1_9BURK</name>
<feature type="region of interest" description="Disordered" evidence="1">
    <location>
        <begin position="1"/>
        <end position="32"/>
    </location>
</feature>
<accession>A0A2A4EWW1</accession>
<protein>
    <submittedName>
        <fullName evidence="2">Uncharacterized protein</fullName>
    </submittedName>
</protein>
<gene>
    <name evidence="2" type="ORF">BWP39_10200</name>
</gene>
<dbReference type="EMBL" id="MTZV01000004">
    <property type="protein sequence ID" value="PCE24888.1"/>
    <property type="molecule type" value="Genomic_DNA"/>
</dbReference>
<evidence type="ECO:0000313" key="3">
    <source>
        <dbReference type="Proteomes" id="UP000218022"/>
    </source>
</evidence>
<reference evidence="2 3" key="1">
    <citation type="submission" date="2017-01" db="EMBL/GenBank/DDBJ databases">
        <title>Whole-Genome Shotgun Sequencing of Two beta-Proteobacterial Species in Search of the Bulgecin Biosynthetic Cluster.</title>
        <authorList>
            <person name="Horsman M.E."/>
            <person name="Marous D.R."/>
            <person name="Li R."/>
            <person name="Oliver R.A."/>
            <person name="Byun B."/>
            <person name="Emrich S.J."/>
            <person name="Boggess B."/>
            <person name="Townsend C.A."/>
            <person name="Mobashery S."/>
        </authorList>
    </citation>
    <scope>NUCLEOTIDE SEQUENCE [LARGE SCALE GENOMIC DNA]</scope>
    <source>
        <strain evidence="2 3">ATCC 31363</strain>
    </source>
</reference>
<evidence type="ECO:0000256" key="1">
    <source>
        <dbReference type="SAM" id="MobiDB-lite"/>
    </source>
</evidence>
<feature type="compositionally biased region" description="Pro residues" evidence="1">
    <location>
        <begin position="1"/>
        <end position="10"/>
    </location>
</feature>
<dbReference type="AlphaFoldDB" id="A0A2A4EWW1"/>
<evidence type="ECO:0000313" key="2">
    <source>
        <dbReference type="EMBL" id="PCE24888.1"/>
    </source>
</evidence>
<dbReference type="Proteomes" id="UP000218022">
    <property type="component" value="Unassembled WGS sequence"/>
</dbReference>
<sequence length="69" mass="7240">LPHPPAPPQIPASTGSPASRTPLLRSAKDRDSSDTITAAQALFQDFFSTPTAQFNLLFVDTKRGASSAA</sequence>
<proteinExistence type="predicted"/>
<comment type="caution">
    <text evidence="2">The sequence shown here is derived from an EMBL/GenBank/DDBJ whole genome shotgun (WGS) entry which is preliminary data.</text>
</comment>